<dbReference type="GO" id="GO:0005635">
    <property type="term" value="C:nuclear envelope"/>
    <property type="evidence" value="ECO:0007669"/>
    <property type="project" value="TreeGrafter"/>
</dbReference>
<comment type="subcellular location">
    <subcellularLocation>
        <location evidence="1">Membrane</location>
        <topology evidence="1">Multi-pass membrane protein</topology>
    </subcellularLocation>
</comment>
<dbReference type="Pfam" id="PF08123">
    <property type="entry name" value="DOT1"/>
    <property type="match status" value="1"/>
</dbReference>
<evidence type="ECO:0000313" key="7">
    <source>
        <dbReference type="EMBL" id="CAI3983183.1"/>
    </source>
</evidence>
<feature type="transmembrane region" description="Helical" evidence="5">
    <location>
        <begin position="171"/>
        <end position="192"/>
    </location>
</feature>
<feature type="transmembrane region" description="Helical" evidence="5">
    <location>
        <begin position="328"/>
        <end position="348"/>
    </location>
</feature>
<evidence type="ECO:0000313" key="8">
    <source>
        <dbReference type="EMBL" id="CAL1136558.1"/>
    </source>
</evidence>
<evidence type="ECO:0000259" key="6">
    <source>
        <dbReference type="Pfam" id="PF08123"/>
    </source>
</evidence>
<reference evidence="8" key="2">
    <citation type="submission" date="2024-04" db="EMBL/GenBank/DDBJ databases">
        <authorList>
            <person name="Chen Y."/>
            <person name="Shah S."/>
            <person name="Dougan E. K."/>
            <person name="Thang M."/>
            <person name="Chan C."/>
        </authorList>
    </citation>
    <scope>NUCLEOTIDE SEQUENCE [LARGE SCALE GENOMIC DNA]</scope>
</reference>
<evidence type="ECO:0000256" key="2">
    <source>
        <dbReference type="ARBA" id="ARBA00022692"/>
    </source>
</evidence>
<dbReference type="Pfam" id="PF07690">
    <property type="entry name" value="MFS_1"/>
    <property type="match status" value="1"/>
</dbReference>
<feature type="transmembrane region" description="Helical" evidence="5">
    <location>
        <begin position="81"/>
        <end position="101"/>
    </location>
</feature>
<dbReference type="PRINTS" id="PR01035">
    <property type="entry name" value="TCRTETA"/>
</dbReference>
<reference evidence="7" key="1">
    <citation type="submission" date="2022-10" db="EMBL/GenBank/DDBJ databases">
        <authorList>
            <person name="Chen Y."/>
            <person name="Dougan E. K."/>
            <person name="Chan C."/>
            <person name="Rhodes N."/>
            <person name="Thang M."/>
        </authorList>
    </citation>
    <scope>NUCLEOTIDE SEQUENCE</scope>
</reference>
<feature type="transmembrane region" description="Helical" evidence="5">
    <location>
        <begin position="397"/>
        <end position="416"/>
    </location>
</feature>
<dbReference type="GO" id="GO:0016020">
    <property type="term" value="C:membrane"/>
    <property type="evidence" value="ECO:0007669"/>
    <property type="project" value="UniProtKB-SubCell"/>
</dbReference>
<evidence type="ECO:0000256" key="5">
    <source>
        <dbReference type="SAM" id="Phobius"/>
    </source>
</evidence>
<dbReference type="PANTHER" id="PTHR24002:SF3">
    <property type="entry name" value="SOLUTE CARRIER FAMILY 22 MEMBER 18"/>
    <property type="match status" value="1"/>
</dbReference>
<dbReference type="GO" id="GO:0031151">
    <property type="term" value="F:histone H3K79 methyltransferase activity"/>
    <property type="evidence" value="ECO:0007669"/>
    <property type="project" value="InterPro"/>
</dbReference>
<dbReference type="CDD" id="cd02440">
    <property type="entry name" value="AdoMet_MTases"/>
    <property type="match status" value="1"/>
</dbReference>
<feature type="transmembrane region" description="Helical" evidence="5">
    <location>
        <begin position="298"/>
        <end position="316"/>
    </location>
</feature>
<dbReference type="EMBL" id="CAMXCT030000779">
    <property type="protein sequence ID" value="CAL4770495.1"/>
    <property type="molecule type" value="Genomic_DNA"/>
</dbReference>
<sequence>MSVTDANSSRSRFGLFLVYILVVFYALCFQLQSPLEPFLVEKLVGKDKSSDASVSYGRLQSLFSGIQMFASLLFGHILDKFGVRVGFTLNFLACAATYYLLSITSSMTMLYMSKIPGIGMAGFLCAQTAVSQLTRAGPERVQALGRLTSAYTVGGILGPYLGGLLGGQGDYFLGAKLAMLGSLVAAACCLMLPVDHMDVPSIELQNVSEKTAKVELPWIQRMMMVIRVAGFLSGVKLITSTANSMASATQNLILKNQLGFAEADLGFFMSAQFAFGAVANAVLLAPIAKLMGSVLQNVVRHCVLAMAALYALQSLLNSELLPIGLPPTAQKGSFISLALGLAIFQYSLSTSITAENTQRVREDMKGTLIGMEHCIFSAARVATPAIGIGVLNAYGMGGLYATCSSIFVGTFLLWTVTEAIPVQASEAERDELLEADHEQFLADPPRAEVLADTLGILSRAYAGTGWGDDTADWEGVLSVDSTNAFSNSALYGEISEQDFADLLFGLGLRPPAVVYDLGSGTGKLVNLAALLGFSATGIELEPGRHQRACTASKALLRQVGSNCEGLQPRLPRFVHTSFLDFDFSDADFVWANSIVFAPHMMEAVANVARKMRPGSLIATHKPLPGPGFEFYREVDLRASWRPQGSVSFQVQRVVGAE</sequence>
<dbReference type="Proteomes" id="UP001152797">
    <property type="component" value="Unassembled WGS sequence"/>
</dbReference>
<dbReference type="Gene3D" id="1.20.1250.20">
    <property type="entry name" value="MFS general substrate transporter like domains"/>
    <property type="match status" value="1"/>
</dbReference>
<evidence type="ECO:0000256" key="4">
    <source>
        <dbReference type="ARBA" id="ARBA00023136"/>
    </source>
</evidence>
<proteinExistence type="predicted"/>
<dbReference type="Gene3D" id="3.40.50.150">
    <property type="entry name" value="Vaccinia Virus protein VP39"/>
    <property type="match status" value="1"/>
</dbReference>
<dbReference type="OrthoDB" id="440553at2759"/>
<feature type="transmembrane region" description="Helical" evidence="5">
    <location>
        <begin position="265"/>
        <end position="286"/>
    </location>
</feature>
<feature type="transmembrane region" description="Helical" evidence="5">
    <location>
        <begin position="53"/>
        <end position="74"/>
    </location>
</feature>
<comment type="caution">
    <text evidence="7">The sequence shown here is derived from an EMBL/GenBank/DDBJ whole genome shotgun (WGS) entry which is preliminary data.</text>
</comment>
<dbReference type="InterPro" id="IPR011701">
    <property type="entry name" value="MFS"/>
</dbReference>
<evidence type="ECO:0000256" key="3">
    <source>
        <dbReference type="ARBA" id="ARBA00022989"/>
    </source>
</evidence>
<dbReference type="SUPFAM" id="SSF53335">
    <property type="entry name" value="S-adenosyl-L-methionine-dependent methyltransferases"/>
    <property type="match status" value="1"/>
</dbReference>
<dbReference type="EMBL" id="CAMXCT010000779">
    <property type="protein sequence ID" value="CAI3983183.1"/>
    <property type="molecule type" value="Genomic_DNA"/>
</dbReference>
<dbReference type="EMBL" id="CAMXCT020000779">
    <property type="protein sequence ID" value="CAL1136558.1"/>
    <property type="molecule type" value="Genomic_DNA"/>
</dbReference>
<evidence type="ECO:0000256" key="1">
    <source>
        <dbReference type="ARBA" id="ARBA00004141"/>
    </source>
</evidence>
<feature type="transmembrane region" description="Helical" evidence="5">
    <location>
        <begin position="143"/>
        <end position="165"/>
    </location>
</feature>
<keyword evidence="4 5" id="KW-0472">Membrane</keyword>
<feature type="transmembrane region" description="Helical" evidence="5">
    <location>
        <begin position="12"/>
        <end position="33"/>
    </location>
</feature>
<dbReference type="InterPro" id="IPR025789">
    <property type="entry name" value="DOT1_dom"/>
</dbReference>
<gene>
    <name evidence="7" type="ORF">C1SCF055_LOCUS10813</name>
</gene>
<evidence type="ECO:0000313" key="9">
    <source>
        <dbReference type="Proteomes" id="UP001152797"/>
    </source>
</evidence>
<feature type="transmembrane region" description="Helical" evidence="5">
    <location>
        <begin position="369"/>
        <end position="391"/>
    </location>
</feature>
<keyword evidence="9" id="KW-1185">Reference proteome</keyword>
<organism evidence="7">
    <name type="scientific">Cladocopium goreaui</name>
    <dbReference type="NCBI Taxonomy" id="2562237"/>
    <lineage>
        <taxon>Eukaryota</taxon>
        <taxon>Sar</taxon>
        <taxon>Alveolata</taxon>
        <taxon>Dinophyceae</taxon>
        <taxon>Suessiales</taxon>
        <taxon>Symbiodiniaceae</taxon>
        <taxon>Cladocopium</taxon>
    </lineage>
</organism>
<dbReference type="AlphaFoldDB" id="A0A9P1C307"/>
<dbReference type="GO" id="GO:0022857">
    <property type="term" value="F:transmembrane transporter activity"/>
    <property type="evidence" value="ECO:0007669"/>
    <property type="project" value="InterPro"/>
</dbReference>
<dbReference type="InterPro" id="IPR029063">
    <property type="entry name" value="SAM-dependent_MTases_sf"/>
</dbReference>
<dbReference type="InterPro" id="IPR001958">
    <property type="entry name" value="Tet-R_TetA/multi-R_MdtG-like"/>
</dbReference>
<dbReference type="SUPFAM" id="SSF103473">
    <property type="entry name" value="MFS general substrate transporter"/>
    <property type="match status" value="1"/>
</dbReference>
<feature type="domain" description="DOT1" evidence="6">
    <location>
        <begin position="483"/>
        <end position="628"/>
    </location>
</feature>
<dbReference type="InterPro" id="IPR036259">
    <property type="entry name" value="MFS_trans_sf"/>
</dbReference>
<keyword evidence="2 5" id="KW-0812">Transmembrane</keyword>
<dbReference type="PANTHER" id="PTHR24002">
    <property type="entry name" value="SOLUTE CARRIER FAMILY 22 MEMBER 18"/>
    <property type="match status" value="1"/>
</dbReference>
<feature type="transmembrane region" description="Helical" evidence="5">
    <location>
        <begin position="225"/>
        <end position="245"/>
    </location>
</feature>
<keyword evidence="3 5" id="KW-1133">Transmembrane helix</keyword>
<protein>
    <recommendedName>
        <fullName evidence="6">DOT1 domain-containing protein</fullName>
    </recommendedName>
</protein>
<accession>A0A9P1C307</accession>
<name>A0A9P1C307_9DINO</name>